<dbReference type="InterPro" id="IPR011333">
    <property type="entry name" value="SKP1/BTB/POZ_sf"/>
</dbReference>
<evidence type="ECO:0000259" key="1">
    <source>
        <dbReference type="Pfam" id="PF02214"/>
    </source>
</evidence>
<dbReference type="InterPro" id="IPR003131">
    <property type="entry name" value="T1-type_BTB"/>
</dbReference>
<dbReference type="SUPFAM" id="SSF54695">
    <property type="entry name" value="POZ domain"/>
    <property type="match status" value="1"/>
</dbReference>
<feature type="domain" description="Potassium channel tetramerisation-type BTB" evidence="1">
    <location>
        <begin position="60"/>
        <end position="131"/>
    </location>
</feature>
<gene>
    <name evidence="2" type="ORF">ACOF00016_LOCUS11857</name>
    <name evidence="3" type="ORF">ACOF00016_LOCUS11858</name>
</gene>
<reference evidence="2" key="1">
    <citation type="submission" date="2021-01" db="EMBL/GenBank/DDBJ databases">
        <authorList>
            <person name="Corre E."/>
            <person name="Pelletier E."/>
            <person name="Niang G."/>
            <person name="Scheremetjew M."/>
            <person name="Finn R."/>
            <person name="Kale V."/>
            <person name="Holt S."/>
            <person name="Cochrane G."/>
            <person name="Meng A."/>
            <person name="Brown T."/>
            <person name="Cohen L."/>
        </authorList>
    </citation>
    <scope>NUCLEOTIDE SEQUENCE</scope>
    <source>
        <strain evidence="2">CCMP127</strain>
    </source>
</reference>
<evidence type="ECO:0000313" key="2">
    <source>
        <dbReference type="EMBL" id="CAE0414631.1"/>
    </source>
</evidence>
<proteinExistence type="predicted"/>
<evidence type="ECO:0000313" key="3">
    <source>
        <dbReference type="EMBL" id="CAE0414632.1"/>
    </source>
</evidence>
<dbReference type="EMBL" id="HBIM01014982">
    <property type="protein sequence ID" value="CAE0414632.1"/>
    <property type="molecule type" value="Transcribed_RNA"/>
</dbReference>
<dbReference type="EMBL" id="HBIM01014981">
    <property type="protein sequence ID" value="CAE0414631.1"/>
    <property type="molecule type" value="Transcribed_RNA"/>
</dbReference>
<sequence>MACILGVLTLIHPLDSKNRLPIMRGQTQVATMKKRKICVENTAGKEGELQVCPADTDILTLNMMGEESVQVLRRTLTLVPGSMLAAMFSGKWHSASCDSKGRIFLNHSPKIFRPLIEFLQAKEIELPGFERSSPSEEDFESPQLFRDFLGMVEYYGLTEAMYPIRIVPLSFASTDAPFPFVSKGVRFQHEQVQYFYVESSNPDYCITSFEFVVEKNASNGYVFFGWADPSRMHAWPKLNLGTKKKAVKFETPTARIILKCTMEDAKYVVPSDPSASRQRRFSSISRGQVAVFGGKGTWRLTDVTLSEICSTNAADHDAEND</sequence>
<organism evidence="2">
    <name type="scientific">Amphora coffeiformis</name>
    <dbReference type="NCBI Taxonomy" id="265554"/>
    <lineage>
        <taxon>Eukaryota</taxon>
        <taxon>Sar</taxon>
        <taxon>Stramenopiles</taxon>
        <taxon>Ochrophyta</taxon>
        <taxon>Bacillariophyta</taxon>
        <taxon>Bacillariophyceae</taxon>
        <taxon>Bacillariophycidae</taxon>
        <taxon>Thalassiophysales</taxon>
        <taxon>Catenulaceae</taxon>
        <taxon>Amphora</taxon>
    </lineage>
</organism>
<dbReference type="AlphaFoldDB" id="A0A6S8LUW8"/>
<dbReference type="Gene3D" id="3.30.710.10">
    <property type="entry name" value="Potassium Channel Kv1.1, Chain A"/>
    <property type="match status" value="1"/>
</dbReference>
<name>A0A6S8LUW8_9STRA</name>
<accession>A0A6S8LUW8</accession>
<dbReference type="Pfam" id="PF02214">
    <property type="entry name" value="BTB_2"/>
    <property type="match status" value="1"/>
</dbReference>
<protein>
    <recommendedName>
        <fullName evidence="1">Potassium channel tetramerisation-type BTB domain-containing protein</fullName>
    </recommendedName>
</protein>
<dbReference type="GO" id="GO:0051260">
    <property type="term" value="P:protein homooligomerization"/>
    <property type="evidence" value="ECO:0007669"/>
    <property type="project" value="InterPro"/>
</dbReference>